<dbReference type="KEGG" id="ttt:THITE_2021069"/>
<dbReference type="STRING" id="578455.G2RCU3"/>
<feature type="non-terminal residue" evidence="2">
    <location>
        <position position="1"/>
    </location>
</feature>
<name>G2RCU3_THETT</name>
<keyword evidence="3" id="KW-1185">Reference proteome</keyword>
<dbReference type="HOGENOM" id="CLU_102622_1_2_1"/>
<dbReference type="OrthoDB" id="4588820at2759"/>
<dbReference type="EMBL" id="CP003013">
    <property type="protein sequence ID" value="AEO69831.1"/>
    <property type="molecule type" value="Genomic_DNA"/>
</dbReference>
<dbReference type="PANTHER" id="PTHR33112:SF16">
    <property type="entry name" value="HETEROKARYON INCOMPATIBILITY DOMAIN-CONTAINING PROTEIN"/>
    <property type="match status" value="1"/>
</dbReference>
<sequence length="149" mass="16608">LLNQWMDTCQRDHRSYCSYVGDRLLGTGFSSPARLLFCGASGLRLVDAAELPRDEDGFGPTYTTLSYRWGKPASMHTTTKANLAASMQGLNFESLPLTFQHAILVSRAIGIVYIWIDALCIVQDDEEDKAREISRMDLIYSTSFCVISA</sequence>
<dbReference type="RefSeq" id="XP_003656167.1">
    <property type="nucleotide sequence ID" value="XM_003656119.1"/>
</dbReference>
<dbReference type="Pfam" id="PF06985">
    <property type="entry name" value="HET"/>
    <property type="match status" value="1"/>
</dbReference>
<proteinExistence type="predicted"/>
<dbReference type="InterPro" id="IPR010730">
    <property type="entry name" value="HET"/>
</dbReference>
<dbReference type="PANTHER" id="PTHR33112">
    <property type="entry name" value="DOMAIN PROTEIN, PUTATIVE-RELATED"/>
    <property type="match status" value="1"/>
</dbReference>
<accession>G2RCU3</accession>
<feature type="domain" description="Heterokaryon incompatibility" evidence="1">
    <location>
        <begin position="62"/>
        <end position="149"/>
    </location>
</feature>
<dbReference type="Proteomes" id="UP000008181">
    <property type="component" value="Chromosome 5"/>
</dbReference>
<evidence type="ECO:0000259" key="1">
    <source>
        <dbReference type="Pfam" id="PF06985"/>
    </source>
</evidence>
<evidence type="ECO:0000313" key="2">
    <source>
        <dbReference type="EMBL" id="AEO69831.1"/>
    </source>
</evidence>
<dbReference type="AlphaFoldDB" id="G2RCU3"/>
<gene>
    <name evidence="2" type="ORF">THITE_2021069</name>
</gene>
<evidence type="ECO:0000313" key="3">
    <source>
        <dbReference type="Proteomes" id="UP000008181"/>
    </source>
</evidence>
<protein>
    <recommendedName>
        <fullName evidence="1">Heterokaryon incompatibility domain-containing protein</fullName>
    </recommendedName>
</protein>
<feature type="non-terminal residue" evidence="2">
    <location>
        <position position="149"/>
    </location>
</feature>
<dbReference type="GeneID" id="11519505"/>
<reference evidence="2 3" key="1">
    <citation type="journal article" date="2011" name="Nat. Biotechnol.">
        <title>Comparative genomic analysis of the thermophilic biomass-degrading fungi Myceliophthora thermophila and Thielavia terrestris.</title>
        <authorList>
            <person name="Berka R.M."/>
            <person name="Grigoriev I.V."/>
            <person name="Otillar R."/>
            <person name="Salamov A."/>
            <person name="Grimwood J."/>
            <person name="Reid I."/>
            <person name="Ishmael N."/>
            <person name="John T."/>
            <person name="Darmond C."/>
            <person name="Moisan M.-C."/>
            <person name="Henrissat B."/>
            <person name="Coutinho P.M."/>
            <person name="Lombard V."/>
            <person name="Natvig D.O."/>
            <person name="Lindquist E."/>
            <person name="Schmutz J."/>
            <person name="Lucas S."/>
            <person name="Harris P."/>
            <person name="Powlowski J."/>
            <person name="Bellemare A."/>
            <person name="Taylor D."/>
            <person name="Butler G."/>
            <person name="de Vries R.P."/>
            <person name="Allijn I.E."/>
            <person name="van den Brink J."/>
            <person name="Ushinsky S."/>
            <person name="Storms R."/>
            <person name="Powell A.J."/>
            <person name="Paulsen I.T."/>
            <person name="Elbourne L.D.H."/>
            <person name="Baker S.E."/>
            <person name="Magnuson J."/>
            <person name="LaBoissiere S."/>
            <person name="Clutterbuck A.J."/>
            <person name="Martinez D."/>
            <person name="Wogulis M."/>
            <person name="de Leon A.L."/>
            <person name="Rey M.W."/>
            <person name="Tsang A."/>
        </authorList>
    </citation>
    <scope>NUCLEOTIDE SEQUENCE [LARGE SCALE GENOMIC DNA]</scope>
    <source>
        <strain evidence="3">ATCC 38088 / NRRL 8126</strain>
    </source>
</reference>
<organism evidence="2 3">
    <name type="scientific">Thermothielavioides terrestris (strain ATCC 38088 / NRRL 8126)</name>
    <name type="common">Thielavia terrestris</name>
    <dbReference type="NCBI Taxonomy" id="578455"/>
    <lineage>
        <taxon>Eukaryota</taxon>
        <taxon>Fungi</taxon>
        <taxon>Dikarya</taxon>
        <taxon>Ascomycota</taxon>
        <taxon>Pezizomycotina</taxon>
        <taxon>Sordariomycetes</taxon>
        <taxon>Sordariomycetidae</taxon>
        <taxon>Sordariales</taxon>
        <taxon>Chaetomiaceae</taxon>
        <taxon>Thermothielavioides</taxon>
        <taxon>Thermothielavioides terrestris</taxon>
    </lineage>
</organism>